<protein>
    <submittedName>
        <fullName evidence="1">Uncharacterized protein</fullName>
    </submittedName>
</protein>
<reference evidence="1" key="2">
    <citation type="journal article" date="2015" name="Data Brief">
        <title>Shoot transcriptome of the giant reed, Arundo donax.</title>
        <authorList>
            <person name="Barrero R.A."/>
            <person name="Guerrero F.D."/>
            <person name="Moolhuijzen P."/>
            <person name="Goolsby J.A."/>
            <person name="Tidwell J."/>
            <person name="Bellgard S.E."/>
            <person name="Bellgard M.I."/>
        </authorList>
    </citation>
    <scope>NUCLEOTIDE SEQUENCE</scope>
    <source>
        <tissue evidence="1">Shoot tissue taken approximately 20 cm above the soil surface</tissue>
    </source>
</reference>
<accession>A0A0A9ELL8</accession>
<name>A0A0A9ELL8_ARUDO</name>
<proteinExistence type="predicted"/>
<sequence>MKKHIVSAFVNVGVKRNTVNKRHVSIVWYRQKHVFRCP</sequence>
<reference evidence="1" key="1">
    <citation type="submission" date="2014-09" db="EMBL/GenBank/DDBJ databases">
        <authorList>
            <person name="Magalhaes I.L.F."/>
            <person name="Oliveira U."/>
            <person name="Santos F.R."/>
            <person name="Vidigal T.H.D.A."/>
            <person name="Brescovit A.D."/>
            <person name="Santos A.J."/>
        </authorList>
    </citation>
    <scope>NUCLEOTIDE SEQUENCE</scope>
    <source>
        <tissue evidence="1">Shoot tissue taken approximately 20 cm above the soil surface</tissue>
    </source>
</reference>
<dbReference type="AlphaFoldDB" id="A0A0A9ELL8"/>
<dbReference type="EMBL" id="GBRH01199155">
    <property type="protein sequence ID" value="JAD98740.1"/>
    <property type="molecule type" value="Transcribed_RNA"/>
</dbReference>
<organism evidence="1">
    <name type="scientific">Arundo donax</name>
    <name type="common">Giant reed</name>
    <name type="synonym">Donax arundinaceus</name>
    <dbReference type="NCBI Taxonomy" id="35708"/>
    <lineage>
        <taxon>Eukaryota</taxon>
        <taxon>Viridiplantae</taxon>
        <taxon>Streptophyta</taxon>
        <taxon>Embryophyta</taxon>
        <taxon>Tracheophyta</taxon>
        <taxon>Spermatophyta</taxon>
        <taxon>Magnoliopsida</taxon>
        <taxon>Liliopsida</taxon>
        <taxon>Poales</taxon>
        <taxon>Poaceae</taxon>
        <taxon>PACMAD clade</taxon>
        <taxon>Arundinoideae</taxon>
        <taxon>Arundineae</taxon>
        <taxon>Arundo</taxon>
    </lineage>
</organism>
<evidence type="ECO:0000313" key="1">
    <source>
        <dbReference type="EMBL" id="JAD98740.1"/>
    </source>
</evidence>